<feature type="coiled-coil region" evidence="1">
    <location>
        <begin position="52"/>
        <end position="79"/>
    </location>
</feature>
<feature type="region of interest" description="Disordered" evidence="2">
    <location>
        <begin position="222"/>
        <end position="250"/>
    </location>
</feature>
<proteinExistence type="predicted"/>
<reference evidence="3" key="1">
    <citation type="submission" date="2020-05" db="EMBL/GenBank/DDBJ databases">
        <title>Phylogenomic resolution of chytrid fungi.</title>
        <authorList>
            <person name="Stajich J.E."/>
            <person name="Amses K."/>
            <person name="Simmons R."/>
            <person name="Seto K."/>
            <person name="Myers J."/>
            <person name="Bonds A."/>
            <person name="Quandt C.A."/>
            <person name="Barry K."/>
            <person name="Liu P."/>
            <person name="Grigoriev I."/>
            <person name="Longcore J.E."/>
            <person name="James T.Y."/>
        </authorList>
    </citation>
    <scope>NUCLEOTIDE SEQUENCE</scope>
    <source>
        <strain evidence="3">JEL0318</strain>
    </source>
</reference>
<protein>
    <submittedName>
        <fullName evidence="3">Uncharacterized protein</fullName>
    </submittedName>
</protein>
<evidence type="ECO:0000256" key="2">
    <source>
        <dbReference type="SAM" id="MobiDB-lite"/>
    </source>
</evidence>
<evidence type="ECO:0000313" key="4">
    <source>
        <dbReference type="Proteomes" id="UP001212841"/>
    </source>
</evidence>
<organism evidence="3 4">
    <name type="scientific">Rhizophlyctis rosea</name>
    <dbReference type="NCBI Taxonomy" id="64517"/>
    <lineage>
        <taxon>Eukaryota</taxon>
        <taxon>Fungi</taxon>
        <taxon>Fungi incertae sedis</taxon>
        <taxon>Chytridiomycota</taxon>
        <taxon>Chytridiomycota incertae sedis</taxon>
        <taxon>Chytridiomycetes</taxon>
        <taxon>Rhizophlyctidales</taxon>
        <taxon>Rhizophlyctidaceae</taxon>
        <taxon>Rhizophlyctis</taxon>
    </lineage>
</organism>
<gene>
    <name evidence="3" type="ORF">HK097_010402</name>
</gene>
<keyword evidence="4" id="KW-1185">Reference proteome</keyword>
<dbReference type="Proteomes" id="UP001212841">
    <property type="component" value="Unassembled WGS sequence"/>
</dbReference>
<keyword evidence="1" id="KW-0175">Coiled coil</keyword>
<evidence type="ECO:0000256" key="1">
    <source>
        <dbReference type="SAM" id="Coils"/>
    </source>
</evidence>
<accession>A0AAD5S9Y2</accession>
<dbReference type="EMBL" id="JADGJD010000768">
    <property type="protein sequence ID" value="KAJ3048587.1"/>
    <property type="molecule type" value="Genomic_DNA"/>
</dbReference>
<evidence type="ECO:0000313" key="3">
    <source>
        <dbReference type="EMBL" id="KAJ3048587.1"/>
    </source>
</evidence>
<sequence length="262" mass="29861">MPMWERTPSLTEAAGRLQLKRDDYSTEQIQKTSKIDAVEKDMDQANDSGWRLRDALEENSMLKDQLRALMDKLASTELDYARRQNDSNSIHLQEMETLTMQHMGEASHLREERDALAEELRAAQAIIEDLNTKLSETTETALFVTKNSDGWQTAEIDRLQKQVEAERKILNNQLLESAKQRIMLQTALEQLEDEFERVKDAYTAAQLQLDEFRDQLVQQRNKVVTPSKPSPGATIPERTRSGSVASVTSLMGGGMNMEDINF</sequence>
<comment type="caution">
    <text evidence="3">The sequence shown here is derived from an EMBL/GenBank/DDBJ whole genome shotgun (WGS) entry which is preliminary data.</text>
</comment>
<dbReference type="AlphaFoldDB" id="A0AAD5S9Y2"/>
<feature type="coiled-coil region" evidence="1">
    <location>
        <begin position="106"/>
        <end position="222"/>
    </location>
</feature>
<name>A0AAD5S9Y2_9FUNG</name>